<name>A0A8J8C9M6_9EURY</name>
<feature type="transmembrane region" description="Helical" evidence="1">
    <location>
        <begin position="35"/>
        <end position="53"/>
    </location>
</feature>
<keyword evidence="1" id="KW-1133">Transmembrane helix</keyword>
<feature type="transmembrane region" description="Helical" evidence="1">
    <location>
        <begin position="60"/>
        <end position="81"/>
    </location>
</feature>
<accession>A0A8J8C9M6</accession>
<protein>
    <submittedName>
        <fullName evidence="2">Uncharacterized protein</fullName>
    </submittedName>
</protein>
<evidence type="ECO:0000313" key="2">
    <source>
        <dbReference type="EMBL" id="MBX0302098.1"/>
    </source>
</evidence>
<dbReference type="AlphaFoldDB" id="A0A8J8C9M6"/>
<reference evidence="2" key="1">
    <citation type="submission" date="2021-06" db="EMBL/GenBank/DDBJ databases">
        <title>Halomicroarcula sp. F24A a new haloarchaeum isolated from saline soil.</title>
        <authorList>
            <person name="Duran-Viseras A."/>
            <person name="Sanchez-Porro C."/>
            <person name="Ventosa A."/>
        </authorList>
    </citation>
    <scope>NUCLEOTIDE SEQUENCE</scope>
    <source>
        <strain evidence="2">F24A</strain>
    </source>
</reference>
<dbReference type="RefSeq" id="WP_220586347.1">
    <property type="nucleotide sequence ID" value="NZ_RKLQ01000001.1"/>
</dbReference>
<evidence type="ECO:0000313" key="3">
    <source>
        <dbReference type="Proteomes" id="UP000783863"/>
    </source>
</evidence>
<feature type="transmembrane region" description="Helical" evidence="1">
    <location>
        <begin position="93"/>
        <end position="114"/>
    </location>
</feature>
<keyword evidence="1" id="KW-0472">Membrane</keyword>
<dbReference type="Proteomes" id="UP000783863">
    <property type="component" value="Unassembled WGS sequence"/>
</dbReference>
<gene>
    <name evidence="2" type="ORF">EGD98_00280</name>
</gene>
<sequence length="125" mass="13121">MGRSKRTVVARDLFVGASSVVTALLIAYSLGEPTIWPLGVFAAVFGVVLCAAVDRSAAGVWELTAGLLGSILVLAAVLWWLVPGTPEGVLPPLVFGLGVGTALNRLLFGVVYPLPEARREREHVA</sequence>
<comment type="caution">
    <text evidence="2">The sequence shown here is derived from an EMBL/GenBank/DDBJ whole genome shotgun (WGS) entry which is preliminary data.</text>
</comment>
<keyword evidence="3" id="KW-1185">Reference proteome</keyword>
<feature type="transmembrane region" description="Helical" evidence="1">
    <location>
        <begin position="12"/>
        <end position="29"/>
    </location>
</feature>
<dbReference type="EMBL" id="RKLQ01000001">
    <property type="protein sequence ID" value="MBX0302098.1"/>
    <property type="molecule type" value="Genomic_DNA"/>
</dbReference>
<organism evidence="2 3">
    <name type="scientific">Haloarcula salinisoli</name>
    <dbReference type="NCBI Taxonomy" id="2487746"/>
    <lineage>
        <taxon>Archaea</taxon>
        <taxon>Methanobacteriati</taxon>
        <taxon>Methanobacteriota</taxon>
        <taxon>Stenosarchaea group</taxon>
        <taxon>Halobacteria</taxon>
        <taxon>Halobacteriales</taxon>
        <taxon>Haloarculaceae</taxon>
        <taxon>Haloarcula</taxon>
    </lineage>
</organism>
<keyword evidence="1" id="KW-0812">Transmembrane</keyword>
<evidence type="ECO:0000256" key="1">
    <source>
        <dbReference type="SAM" id="Phobius"/>
    </source>
</evidence>
<proteinExistence type="predicted"/>